<accession>A0ABW2CXT4</accession>
<gene>
    <name evidence="2" type="ORF">ACFQKB_37185</name>
</gene>
<sequence>MEDLHKLMNECAAEAARVARGVTPDRLGDRTPCAEFDVRALVNHWVTFTSYGLECRARRVPLPEVVLERDHAGEDGWAETYAERLDRAVAAWAEPGVWQGDIDLGFMAMPAPELASVVVKEMAVHGWDVARATGQDFRASEALGALVLDVVERHGATYREYDGFADPVPVPDGASAFERAIALSGRDPAWR</sequence>
<evidence type="ECO:0000313" key="2">
    <source>
        <dbReference type="EMBL" id="MFC6885443.1"/>
    </source>
</evidence>
<dbReference type="Proteomes" id="UP001596380">
    <property type="component" value="Unassembled WGS sequence"/>
</dbReference>
<keyword evidence="3" id="KW-1185">Reference proteome</keyword>
<evidence type="ECO:0000259" key="1">
    <source>
        <dbReference type="Pfam" id="PF11716"/>
    </source>
</evidence>
<dbReference type="InterPro" id="IPR017520">
    <property type="entry name" value="CHP03086"/>
</dbReference>
<dbReference type="InterPro" id="IPR017517">
    <property type="entry name" value="Maleyloyr_isom"/>
</dbReference>
<comment type="caution">
    <text evidence="2">The sequence shown here is derived from an EMBL/GenBank/DDBJ whole genome shotgun (WGS) entry which is preliminary data.</text>
</comment>
<dbReference type="InterPro" id="IPR024344">
    <property type="entry name" value="MDMPI_metal-binding"/>
</dbReference>
<dbReference type="RefSeq" id="WP_160819516.1">
    <property type="nucleotide sequence ID" value="NZ_JBHSXS010000037.1"/>
</dbReference>
<name>A0ABW2CXT4_9ACTN</name>
<feature type="domain" description="Mycothiol-dependent maleylpyruvate isomerase metal-binding" evidence="1">
    <location>
        <begin position="10"/>
        <end position="130"/>
    </location>
</feature>
<protein>
    <submittedName>
        <fullName evidence="2">TIGR03086 family metal-binding protein</fullName>
    </submittedName>
</protein>
<dbReference type="EMBL" id="JBHSXS010000037">
    <property type="protein sequence ID" value="MFC6885443.1"/>
    <property type="molecule type" value="Genomic_DNA"/>
</dbReference>
<organism evidence="2 3">
    <name type="scientific">Actinomadura yumaensis</name>
    <dbReference type="NCBI Taxonomy" id="111807"/>
    <lineage>
        <taxon>Bacteria</taxon>
        <taxon>Bacillati</taxon>
        <taxon>Actinomycetota</taxon>
        <taxon>Actinomycetes</taxon>
        <taxon>Streptosporangiales</taxon>
        <taxon>Thermomonosporaceae</taxon>
        <taxon>Actinomadura</taxon>
    </lineage>
</organism>
<dbReference type="NCBIfam" id="TIGR03086">
    <property type="entry name" value="TIGR03086 family metal-binding protein"/>
    <property type="match status" value="1"/>
</dbReference>
<dbReference type="SUPFAM" id="SSF109854">
    <property type="entry name" value="DinB/YfiT-like putative metalloenzymes"/>
    <property type="match status" value="1"/>
</dbReference>
<dbReference type="NCBIfam" id="TIGR03083">
    <property type="entry name" value="maleylpyruvate isomerase family mycothiol-dependent enzyme"/>
    <property type="match status" value="1"/>
</dbReference>
<proteinExistence type="predicted"/>
<dbReference type="Pfam" id="PF11716">
    <property type="entry name" value="MDMPI_N"/>
    <property type="match status" value="1"/>
</dbReference>
<dbReference type="InterPro" id="IPR034660">
    <property type="entry name" value="DinB/YfiT-like"/>
</dbReference>
<reference evidence="3" key="1">
    <citation type="journal article" date="2019" name="Int. J. Syst. Evol. Microbiol.">
        <title>The Global Catalogue of Microorganisms (GCM) 10K type strain sequencing project: providing services to taxonomists for standard genome sequencing and annotation.</title>
        <authorList>
            <consortium name="The Broad Institute Genomics Platform"/>
            <consortium name="The Broad Institute Genome Sequencing Center for Infectious Disease"/>
            <person name="Wu L."/>
            <person name="Ma J."/>
        </authorList>
    </citation>
    <scope>NUCLEOTIDE SEQUENCE [LARGE SCALE GENOMIC DNA]</scope>
    <source>
        <strain evidence="3">JCM 3369</strain>
    </source>
</reference>
<evidence type="ECO:0000313" key="3">
    <source>
        <dbReference type="Proteomes" id="UP001596380"/>
    </source>
</evidence>